<dbReference type="GO" id="GO:0003700">
    <property type="term" value="F:DNA-binding transcription factor activity"/>
    <property type="evidence" value="ECO:0007669"/>
    <property type="project" value="InterPro"/>
</dbReference>
<reference evidence="5 6" key="1">
    <citation type="submission" date="2018-08" db="EMBL/GenBank/DDBJ databases">
        <title>A genome reference for cultivated species of the human gut microbiota.</title>
        <authorList>
            <person name="Zou Y."/>
            <person name="Xue W."/>
            <person name="Luo G."/>
        </authorList>
    </citation>
    <scope>NUCLEOTIDE SEQUENCE [LARGE SCALE GENOMIC DNA]</scope>
    <source>
        <strain evidence="5 6">OM06-4</strain>
    </source>
</reference>
<keyword evidence="2" id="KW-0238">DNA-binding</keyword>
<dbReference type="PANTHER" id="PTHR42756">
    <property type="entry name" value="TRANSCRIPTIONAL REGULATOR, MARR"/>
    <property type="match status" value="1"/>
</dbReference>
<comment type="caution">
    <text evidence="5">The sequence shown here is derived from an EMBL/GenBank/DDBJ whole genome shotgun (WGS) entry which is preliminary data.</text>
</comment>
<dbReference type="InterPro" id="IPR000835">
    <property type="entry name" value="HTH_MarR-typ"/>
</dbReference>
<name>A0A3E3EA82_9FIRM</name>
<evidence type="ECO:0000256" key="2">
    <source>
        <dbReference type="ARBA" id="ARBA00023125"/>
    </source>
</evidence>
<gene>
    <name evidence="5" type="ORF">DXB93_15240</name>
</gene>
<dbReference type="Pfam" id="PF12802">
    <property type="entry name" value="MarR_2"/>
    <property type="match status" value="1"/>
</dbReference>
<accession>A0A3E3EA82</accession>
<evidence type="ECO:0000313" key="5">
    <source>
        <dbReference type="EMBL" id="RGD80329.1"/>
    </source>
</evidence>
<dbReference type="EMBL" id="QUSL01000031">
    <property type="protein sequence ID" value="RGD80329.1"/>
    <property type="molecule type" value="Genomic_DNA"/>
</dbReference>
<dbReference type="PANTHER" id="PTHR42756:SF1">
    <property type="entry name" value="TRANSCRIPTIONAL REPRESSOR OF EMRAB OPERON"/>
    <property type="match status" value="1"/>
</dbReference>
<dbReference type="RefSeq" id="WP_117582367.1">
    <property type="nucleotide sequence ID" value="NZ_QUSL01000031.1"/>
</dbReference>
<dbReference type="SUPFAM" id="SSF46785">
    <property type="entry name" value="Winged helix' DNA-binding domain"/>
    <property type="match status" value="1"/>
</dbReference>
<evidence type="ECO:0000259" key="4">
    <source>
        <dbReference type="PROSITE" id="PS50995"/>
    </source>
</evidence>
<dbReference type="InterPro" id="IPR036388">
    <property type="entry name" value="WH-like_DNA-bd_sf"/>
</dbReference>
<dbReference type="SMART" id="SM00347">
    <property type="entry name" value="HTH_MARR"/>
    <property type="match status" value="1"/>
</dbReference>
<dbReference type="PRINTS" id="PR00598">
    <property type="entry name" value="HTHMARR"/>
</dbReference>
<dbReference type="PROSITE" id="PS50995">
    <property type="entry name" value="HTH_MARR_2"/>
    <property type="match status" value="1"/>
</dbReference>
<proteinExistence type="predicted"/>
<feature type="domain" description="HTH marR-type" evidence="4">
    <location>
        <begin position="3"/>
        <end position="139"/>
    </location>
</feature>
<sequence length="142" mass="16455">MPNKKIGFLIKQVFYLHEQHLNKQFSKFGLTASQTFTLIYLFKSHDKGISVNQKDIEKELDISNPTVTGILNRLEVKGLITRVPCRHDARAKNIEVTEKALELDKQLRIVFQQSDEKLVESLSKEEIDNLQSYLIKILRNNS</sequence>
<dbReference type="GO" id="GO:0003677">
    <property type="term" value="F:DNA binding"/>
    <property type="evidence" value="ECO:0007669"/>
    <property type="project" value="UniProtKB-KW"/>
</dbReference>
<keyword evidence="1" id="KW-0805">Transcription regulation</keyword>
<protein>
    <submittedName>
        <fullName evidence="5">MarR family transcriptional regulator</fullName>
    </submittedName>
</protein>
<dbReference type="AlphaFoldDB" id="A0A3E3EA82"/>
<dbReference type="InterPro" id="IPR036390">
    <property type="entry name" value="WH_DNA-bd_sf"/>
</dbReference>
<evidence type="ECO:0000256" key="3">
    <source>
        <dbReference type="ARBA" id="ARBA00023163"/>
    </source>
</evidence>
<organism evidence="5 6">
    <name type="scientific">Thomasclavelia ramosa</name>
    <dbReference type="NCBI Taxonomy" id="1547"/>
    <lineage>
        <taxon>Bacteria</taxon>
        <taxon>Bacillati</taxon>
        <taxon>Bacillota</taxon>
        <taxon>Erysipelotrichia</taxon>
        <taxon>Erysipelotrichales</taxon>
        <taxon>Coprobacillaceae</taxon>
        <taxon>Thomasclavelia</taxon>
    </lineage>
</organism>
<evidence type="ECO:0000256" key="1">
    <source>
        <dbReference type="ARBA" id="ARBA00023015"/>
    </source>
</evidence>
<evidence type="ECO:0000313" key="6">
    <source>
        <dbReference type="Proteomes" id="UP000261032"/>
    </source>
</evidence>
<dbReference type="Gene3D" id="1.10.10.10">
    <property type="entry name" value="Winged helix-like DNA-binding domain superfamily/Winged helix DNA-binding domain"/>
    <property type="match status" value="1"/>
</dbReference>
<dbReference type="Proteomes" id="UP000261032">
    <property type="component" value="Unassembled WGS sequence"/>
</dbReference>
<keyword evidence="3" id="KW-0804">Transcription</keyword>